<keyword evidence="3" id="KW-1185">Reference proteome</keyword>
<reference evidence="2 3" key="1">
    <citation type="submission" date="2018-11" db="EMBL/GenBank/DDBJ databases">
        <title>Draft genome sequence of Ferruginibacter sp. BO-59.</title>
        <authorList>
            <person name="Im W.T."/>
        </authorList>
    </citation>
    <scope>NUCLEOTIDE SEQUENCE [LARGE SCALE GENOMIC DNA]</scope>
    <source>
        <strain evidence="2 3">BO-59</strain>
    </source>
</reference>
<keyword evidence="1" id="KW-0812">Transmembrane</keyword>
<sequence length="164" mass="18841">MNSNTKTKSLVTIIIFLLITNIAMLIFFLVLAKPADKRFRNHDMNGMYKSLQNEVGFSQEQLNQYKLLREEQMKNVRPLFNQVRESKRTFYALITSGQVPDSVVAADADSIAQKQKNLDTQMFLYFKNVRKICTPDQTAKFDSVMQKVIGRMVGRPGESRKKPG</sequence>
<evidence type="ECO:0000313" key="3">
    <source>
        <dbReference type="Proteomes" id="UP000267223"/>
    </source>
</evidence>
<proteinExistence type="predicted"/>
<dbReference type="Pfam" id="PF13801">
    <property type="entry name" value="Metal_resist"/>
    <property type="match status" value="1"/>
</dbReference>
<keyword evidence="1" id="KW-1133">Transmembrane helix</keyword>
<accession>A0A3M9N9Y2</accession>
<dbReference type="Gene3D" id="1.20.120.1490">
    <property type="match status" value="1"/>
</dbReference>
<gene>
    <name evidence="2" type="ORF">EFY79_15365</name>
</gene>
<dbReference type="Proteomes" id="UP000267223">
    <property type="component" value="Unassembled WGS sequence"/>
</dbReference>
<dbReference type="InterPro" id="IPR025961">
    <property type="entry name" value="Metal_resist"/>
</dbReference>
<dbReference type="RefSeq" id="WP_123121610.1">
    <property type="nucleotide sequence ID" value="NZ_RJJR01000013.1"/>
</dbReference>
<dbReference type="EMBL" id="RJJR01000013">
    <property type="protein sequence ID" value="RNI34551.1"/>
    <property type="molecule type" value="Genomic_DNA"/>
</dbReference>
<evidence type="ECO:0000313" key="2">
    <source>
        <dbReference type="EMBL" id="RNI34551.1"/>
    </source>
</evidence>
<keyword evidence="1" id="KW-0472">Membrane</keyword>
<protein>
    <submittedName>
        <fullName evidence="2">Periplasmic heavy metal sensor</fullName>
    </submittedName>
</protein>
<evidence type="ECO:0000256" key="1">
    <source>
        <dbReference type="SAM" id="Phobius"/>
    </source>
</evidence>
<dbReference type="OrthoDB" id="595025at2"/>
<comment type="caution">
    <text evidence="2">The sequence shown here is derived from an EMBL/GenBank/DDBJ whole genome shotgun (WGS) entry which is preliminary data.</text>
</comment>
<feature type="transmembrane region" description="Helical" evidence="1">
    <location>
        <begin position="12"/>
        <end position="32"/>
    </location>
</feature>
<name>A0A3M9N9Y2_9BACT</name>
<organism evidence="2 3">
    <name type="scientific">Hanamia caeni</name>
    <dbReference type="NCBI Taxonomy" id="2294116"/>
    <lineage>
        <taxon>Bacteria</taxon>
        <taxon>Pseudomonadati</taxon>
        <taxon>Bacteroidota</taxon>
        <taxon>Chitinophagia</taxon>
        <taxon>Chitinophagales</taxon>
        <taxon>Chitinophagaceae</taxon>
        <taxon>Hanamia</taxon>
    </lineage>
</organism>
<dbReference type="AlphaFoldDB" id="A0A3M9N9Y2"/>